<comment type="subcellular location">
    <subcellularLocation>
        <location evidence="1">Nucleus</location>
    </subcellularLocation>
</comment>
<reference evidence="8" key="1">
    <citation type="submission" date="2019-08" db="EMBL/GenBank/DDBJ databases">
        <title>The improved chromosome-level genome for the pearl oyster Pinctada fucata martensii using PacBio sequencing and Hi-C.</title>
        <authorList>
            <person name="Zheng Z."/>
        </authorList>
    </citation>
    <scope>NUCLEOTIDE SEQUENCE</scope>
    <source>
        <strain evidence="8">ZZ-2019</strain>
        <tissue evidence="8">Adductor muscle</tissue>
    </source>
</reference>
<dbReference type="AlphaFoldDB" id="A0AA89BY70"/>
<keyword evidence="5" id="KW-0804">Transcription</keyword>
<evidence type="ECO:0000256" key="5">
    <source>
        <dbReference type="ARBA" id="ARBA00023163"/>
    </source>
</evidence>
<comment type="similarity">
    <text evidence="2">Belongs to the EAF7 family.</text>
</comment>
<evidence type="ECO:0000256" key="6">
    <source>
        <dbReference type="ARBA" id="ARBA00023242"/>
    </source>
</evidence>
<organism evidence="8 9">
    <name type="scientific">Pinctada imbricata</name>
    <name type="common">Atlantic pearl-oyster</name>
    <name type="synonym">Pinctada martensii</name>
    <dbReference type="NCBI Taxonomy" id="66713"/>
    <lineage>
        <taxon>Eukaryota</taxon>
        <taxon>Metazoa</taxon>
        <taxon>Spiralia</taxon>
        <taxon>Lophotrochozoa</taxon>
        <taxon>Mollusca</taxon>
        <taxon>Bivalvia</taxon>
        <taxon>Autobranchia</taxon>
        <taxon>Pteriomorphia</taxon>
        <taxon>Pterioida</taxon>
        <taxon>Pterioidea</taxon>
        <taxon>Pteriidae</taxon>
        <taxon>Pinctada</taxon>
    </lineage>
</organism>
<keyword evidence="4" id="KW-0805">Transcription regulation</keyword>
<protein>
    <recommendedName>
        <fullName evidence="10">MRG-binding protein</fullName>
    </recommendedName>
</protein>
<evidence type="ECO:0000256" key="7">
    <source>
        <dbReference type="SAM" id="MobiDB-lite"/>
    </source>
</evidence>
<dbReference type="PANTHER" id="PTHR13581:SF5">
    <property type="entry name" value="MRG_MORF4L-BINDING PROTEIN"/>
    <property type="match status" value="1"/>
</dbReference>
<feature type="compositionally biased region" description="Basic and acidic residues" evidence="7">
    <location>
        <begin position="103"/>
        <end position="115"/>
    </location>
</feature>
<evidence type="ECO:0000313" key="8">
    <source>
        <dbReference type="EMBL" id="KAK3091963.1"/>
    </source>
</evidence>
<evidence type="ECO:0000256" key="1">
    <source>
        <dbReference type="ARBA" id="ARBA00004123"/>
    </source>
</evidence>
<accession>A0AA89BY70</accession>
<comment type="caution">
    <text evidence="8">The sequence shown here is derived from an EMBL/GenBank/DDBJ whole genome shotgun (WGS) entry which is preliminary data.</text>
</comment>
<evidence type="ECO:0000256" key="3">
    <source>
        <dbReference type="ARBA" id="ARBA00022853"/>
    </source>
</evidence>
<dbReference type="GO" id="GO:0006357">
    <property type="term" value="P:regulation of transcription by RNA polymerase II"/>
    <property type="evidence" value="ECO:0007669"/>
    <property type="project" value="TreeGrafter"/>
</dbReference>
<keyword evidence="6" id="KW-0539">Nucleus</keyword>
<dbReference type="EMBL" id="VSWD01000010">
    <property type="protein sequence ID" value="KAK3091963.1"/>
    <property type="molecule type" value="Genomic_DNA"/>
</dbReference>
<evidence type="ECO:0008006" key="10">
    <source>
        <dbReference type="Google" id="ProtNLM"/>
    </source>
</evidence>
<dbReference type="GO" id="GO:0005634">
    <property type="term" value="C:nucleus"/>
    <property type="evidence" value="ECO:0007669"/>
    <property type="project" value="UniProtKB-SubCell"/>
</dbReference>
<dbReference type="PANTHER" id="PTHR13581">
    <property type="entry name" value="MRG-BINDING PROTEIN"/>
    <property type="match status" value="1"/>
</dbReference>
<dbReference type="InterPro" id="IPR012423">
    <property type="entry name" value="Eaf7/MRGBP"/>
</dbReference>
<gene>
    <name evidence="8" type="ORF">FSP39_024032</name>
</gene>
<dbReference type="Pfam" id="PF07904">
    <property type="entry name" value="Eaf7"/>
    <property type="match status" value="1"/>
</dbReference>
<evidence type="ECO:0000256" key="2">
    <source>
        <dbReference type="ARBA" id="ARBA00007117"/>
    </source>
</evidence>
<feature type="compositionally biased region" description="Polar residues" evidence="7">
    <location>
        <begin position="138"/>
        <end position="149"/>
    </location>
</feature>
<dbReference type="GO" id="GO:0035267">
    <property type="term" value="C:NuA4 histone acetyltransferase complex"/>
    <property type="evidence" value="ECO:0007669"/>
    <property type="project" value="TreeGrafter"/>
</dbReference>
<feature type="region of interest" description="Disordered" evidence="7">
    <location>
        <begin position="93"/>
        <end position="178"/>
    </location>
</feature>
<feature type="compositionally biased region" description="Basic and acidic residues" evidence="7">
    <location>
        <begin position="124"/>
        <end position="135"/>
    </location>
</feature>
<keyword evidence="3" id="KW-0156">Chromatin regulator</keyword>
<dbReference type="GO" id="GO:0006325">
    <property type="term" value="P:chromatin organization"/>
    <property type="evidence" value="ECO:0007669"/>
    <property type="project" value="UniProtKB-KW"/>
</dbReference>
<name>A0AA89BY70_PINIB</name>
<evidence type="ECO:0000313" key="9">
    <source>
        <dbReference type="Proteomes" id="UP001186944"/>
    </source>
</evidence>
<dbReference type="Proteomes" id="UP001186944">
    <property type="component" value="Unassembled WGS sequence"/>
</dbReference>
<evidence type="ECO:0000256" key="4">
    <source>
        <dbReference type="ARBA" id="ARBA00023015"/>
    </source>
</evidence>
<keyword evidence="9" id="KW-1185">Reference proteome</keyword>
<proteinExistence type="inferred from homology"/>
<sequence>MITKMEKGNWPVEAEVNLFHAMRGRKPAGVNRHFQMMCIHDRLNSSALRKISSQDIWDHLSSMYDLQALNESEIIPFPNKENDFLLPEEEFQEFTTKSYPRVTEIKADGEEKSSKSDTSGSKTAKSEKTEVKQPENKVITSVSASTPDNSSKRKRTRNTPSEKASPATPDNPPSKRRR</sequence>